<comment type="subcellular location">
    <subcellularLocation>
        <location evidence="1 10">Cell outer membrane</location>
        <topology evidence="1 10">Multi-pass membrane protein</topology>
    </subcellularLocation>
</comment>
<keyword evidence="4 10" id="KW-0812">Transmembrane</keyword>
<protein>
    <submittedName>
        <fullName evidence="14">TonB-dependent receptor</fullName>
    </submittedName>
</protein>
<dbReference type="EMBL" id="JAGKSB010000001">
    <property type="protein sequence ID" value="MBP3942086.1"/>
    <property type="molecule type" value="Genomic_DNA"/>
</dbReference>
<name>A0A8T4H7L1_9SPHI</name>
<dbReference type="Pfam" id="PF00593">
    <property type="entry name" value="TonB_dep_Rec_b-barrel"/>
    <property type="match status" value="1"/>
</dbReference>
<evidence type="ECO:0000256" key="5">
    <source>
        <dbReference type="ARBA" id="ARBA00022729"/>
    </source>
</evidence>
<evidence type="ECO:0000256" key="7">
    <source>
        <dbReference type="ARBA" id="ARBA00023136"/>
    </source>
</evidence>
<dbReference type="RefSeq" id="WP_353545567.1">
    <property type="nucleotide sequence ID" value="NZ_JAGKSB010000001.1"/>
</dbReference>
<evidence type="ECO:0000256" key="10">
    <source>
        <dbReference type="PROSITE-ProRule" id="PRU01360"/>
    </source>
</evidence>
<dbReference type="Pfam" id="PF07715">
    <property type="entry name" value="Plug"/>
    <property type="match status" value="1"/>
</dbReference>
<proteinExistence type="inferred from homology"/>
<sequence length="788" mass="88571">MRFKNEIALIMVGCAAFKTGFTQQARSWNATVLNEQLQPIAGASLLLQPDAWAASSNKDGLLSFKKIYPGRYHYQLSSLGFQTDTGTVDITENQATNHKFLLRKINQQLAEVQTLGFKEVKTNLIQAQHAAMPVTVIDKRTIELMGSRRLDEVLKEQTGVAIVNNIAGGSRSVGVQMQGFSSEYIMILVDGQPLLGRNSGSLDLSRIAVSTIERIELIKGASSCLYGADALGGAINIITKQGKVSPQVQAKFAAGSYAIIDATLEAETPFAKEKGTLSLSSNYYHSGGYNNNSQFITQGTTVPPFDNVALQGKITYKFNPQNKVQLGGRWNNRNSLMRKTFSNSYHTTDKLNELDYALYANYNHRFNAHWQAVTNYQFSNFDADSRIVIADNEATASQQRFVQRNHRLEQQFSYDRGETINATFGLGLNKESMDQIGEFSAQNLGSYFAYLQANKTLGKNTTLLGGLRYDYTENYGGKINPSLGINQRISEKFLVKAGFGTGFKTPDFKTRYHVFYNPSANYYVIGTEVLKGTLDKMQAEGEISEIRSYLVNQLDKQLKAERSTSLNIGFEWSPKATIQISGSLFRHQIKDQINAIQVATASNRSIIYSYQNLPKAINKGFELSAFWQPLKALTVQLGYQYLIAKDLSVEDSIRTGNWPYNQVFDLASGESFTSKVSDYWGLENRSRHQLNIGLVYQYQPWDLTVNMRANFRGKYPFGDRNGNQFIDRYDTFVADYWLVNASVEKRFKRLPLTVQLTADNVFNYHNYLIPGQIGRVLLAGISYRFIKK</sequence>
<evidence type="ECO:0000313" key="14">
    <source>
        <dbReference type="EMBL" id="MBP3942086.1"/>
    </source>
</evidence>
<keyword evidence="8 14" id="KW-0675">Receptor</keyword>
<feature type="domain" description="TonB-dependent receptor plug" evidence="13">
    <location>
        <begin position="128"/>
        <end position="234"/>
    </location>
</feature>
<dbReference type="GO" id="GO:0030246">
    <property type="term" value="F:carbohydrate binding"/>
    <property type="evidence" value="ECO:0007669"/>
    <property type="project" value="InterPro"/>
</dbReference>
<organism evidence="14 15">
    <name type="scientific">Rhinopithecimicrobium faecis</name>
    <dbReference type="NCBI Taxonomy" id="2820698"/>
    <lineage>
        <taxon>Bacteria</taxon>
        <taxon>Pseudomonadati</taxon>
        <taxon>Bacteroidota</taxon>
        <taxon>Sphingobacteriia</taxon>
        <taxon>Sphingobacteriales</taxon>
        <taxon>Sphingobacteriaceae</taxon>
        <taxon>Rhinopithecimicrobium</taxon>
    </lineage>
</organism>
<dbReference type="Gene3D" id="2.60.40.1120">
    <property type="entry name" value="Carboxypeptidase-like, regulatory domain"/>
    <property type="match status" value="1"/>
</dbReference>
<keyword evidence="7 10" id="KW-0472">Membrane</keyword>
<evidence type="ECO:0000259" key="12">
    <source>
        <dbReference type="Pfam" id="PF00593"/>
    </source>
</evidence>
<keyword evidence="5" id="KW-0732">Signal</keyword>
<dbReference type="SUPFAM" id="SSF56935">
    <property type="entry name" value="Porins"/>
    <property type="match status" value="1"/>
</dbReference>
<dbReference type="PANTHER" id="PTHR30069:SF29">
    <property type="entry name" value="HEMOGLOBIN AND HEMOGLOBIN-HAPTOGLOBIN-BINDING PROTEIN 1-RELATED"/>
    <property type="match status" value="1"/>
</dbReference>
<reference evidence="14" key="1">
    <citation type="submission" date="2021-03" db="EMBL/GenBank/DDBJ databases">
        <authorList>
            <person name="Lu T."/>
            <person name="Wang Q."/>
            <person name="Han X."/>
        </authorList>
    </citation>
    <scope>NUCLEOTIDE SEQUENCE</scope>
    <source>
        <strain evidence="14">WQ 2009</strain>
    </source>
</reference>
<keyword evidence="2 10" id="KW-0813">Transport</keyword>
<dbReference type="InterPro" id="IPR037066">
    <property type="entry name" value="Plug_dom_sf"/>
</dbReference>
<evidence type="ECO:0000256" key="8">
    <source>
        <dbReference type="ARBA" id="ARBA00023170"/>
    </source>
</evidence>
<evidence type="ECO:0000256" key="6">
    <source>
        <dbReference type="ARBA" id="ARBA00023077"/>
    </source>
</evidence>
<comment type="similarity">
    <text evidence="10 11">Belongs to the TonB-dependent receptor family.</text>
</comment>
<dbReference type="InterPro" id="IPR012910">
    <property type="entry name" value="Plug_dom"/>
</dbReference>
<dbReference type="Gene3D" id="2.170.130.10">
    <property type="entry name" value="TonB-dependent receptor, plug domain"/>
    <property type="match status" value="1"/>
</dbReference>
<dbReference type="PROSITE" id="PS52016">
    <property type="entry name" value="TONB_DEPENDENT_REC_3"/>
    <property type="match status" value="1"/>
</dbReference>
<dbReference type="InterPro" id="IPR039426">
    <property type="entry name" value="TonB-dep_rcpt-like"/>
</dbReference>
<dbReference type="Pfam" id="PF13715">
    <property type="entry name" value="CarbopepD_reg_2"/>
    <property type="match status" value="1"/>
</dbReference>
<dbReference type="AlphaFoldDB" id="A0A8T4H7L1"/>
<evidence type="ECO:0000256" key="11">
    <source>
        <dbReference type="RuleBase" id="RU003357"/>
    </source>
</evidence>
<dbReference type="GO" id="GO:0009279">
    <property type="term" value="C:cell outer membrane"/>
    <property type="evidence" value="ECO:0007669"/>
    <property type="project" value="UniProtKB-SubCell"/>
</dbReference>
<keyword evidence="15" id="KW-1185">Reference proteome</keyword>
<feature type="domain" description="TonB-dependent receptor-like beta-barrel" evidence="12">
    <location>
        <begin position="282"/>
        <end position="761"/>
    </location>
</feature>
<dbReference type="CDD" id="cd01347">
    <property type="entry name" value="ligand_gated_channel"/>
    <property type="match status" value="1"/>
</dbReference>
<dbReference type="InterPro" id="IPR013784">
    <property type="entry name" value="Carb-bd-like_fold"/>
</dbReference>
<dbReference type="SUPFAM" id="SSF49452">
    <property type="entry name" value="Starch-binding domain-like"/>
    <property type="match status" value="1"/>
</dbReference>
<evidence type="ECO:0000256" key="2">
    <source>
        <dbReference type="ARBA" id="ARBA00022448"/>
    </source>
</evidence>
<accession>A0A8T4H7L1</accession>
<dbReference type="Proteomes" id="UP000679691">
    <property type="component" value="Unassembled WGS sequence"/>
</dbReference>
<keyword evidence="6 11" id="KW-0798">TonB box</keyword>
<keyword evidence="9 10" id="KW-0998">Cell outer membrane</keyword>
<dbReference type="InterPro" id="IPR000531">
    <property type="entry name" value="Beta-barrel_TonB"/>
</dbReference>
<evidence type="ECO:0000256" key="1">
    <source>
        <dbReference type="ARBA" id="ARBA00004571"/>
    </source>
</evidence>
<keyword evidence="3 10" id="KW-1134">Transmembrane beta strand</keyword>
<dbReference type="GO" id="GO:0015344">
    <property type="term" value="F:siderophore uptake transmembrane transporter activity"/>
    <property type="evidence" value="ECO:0007669"/>
    <property type="project" value="TreeGrafter"/>
</dbReference>
<evidence type="ECO:0000259" key="13">
    <source>
        <dbReference type="Pfam" id="PF07715"/>
    </source>
</evidence>
<dbReference type="InterPro" id="IPR036942">
    <property type="entry name" value="Beta-barrel_TonB_sf"/>
</dbReference>
<gene>
    <name evidence="14" type="ORF">J5U18_00655</name>
</gene>
<dbReference type="GO" id="GO:0044718">
    <property type="term" value="P:siderophore transmembrane transport"/>
    <property type="evidence" value="ECO:0007669"/>
    <property type="project" value="TreeGrafter"/>
</dbReference>
<evidence type="ECO:0000313" key="15">
    <source>
        <dbReference type="Proteomes" id="UP000679691"/>
    </source>
</evidence>
<dbReference type="Gene3D" id="2.40.170.20">
    <property type="entry name" value="TonB-dependent receptor, beta-barrel domain"/>
    <property type="match status" value="1"/>
</dbReference>
<evidence type="ECO:0000256" key="4">
    <source>
        <dbReference type="ARBA" id="ARBA00022692"/>
    </source>
</evidence>
<dbReference type="PANTHER" id="PTHR30069">
    <property type="entry name" value="TONB-DEPENDENT OUTER MEMBRANE RECEPTOR"/>
    <property type="match status" value="1"/>
</dbReference>
<evidence type="ECO:0000256" key="3">
    <source>
        <dbReference type="ARBA" id="ARBA00022452"/>
    </source>
</evidence>
<comment type="caution">
    <text evidence="14">The sequence shown here is derived from an EMBL/GenBank/DDBJ whole genome shotgun (WGS) entry which is preliminary data.</text>
</comment>
<evidence type="ECO:0000256" key="9">
    <source>
        <dbReference type="ARBA" id="ARBA00023237"/>
    </source>
</evidence>